<dbReference type="HOGENOM" id="CLU_097298_0_1_1"/>
<dbReference type="FunCoup" id="W5NCV4">
    <property type="interactions" value="8"/>
</dbReference>
<keyword evidence="2" id="KW-0175">Coiled coil</keyword>
<name>W5NCV4_LEPOC</name>
<reference evidence="5" key="1">
    <citation type="submission" date="2011-12" db="EMBL/GenBank/DDBJ databases">
        <title>The Draft Genome of Lepisosteus oculatus.</title>
        <authorList>
            <consortium name="The Broad Institute Genome Assembly &amp; Analysis Group"/>
            <consortium name="Computational R&amp;D Group"/>
            <consortium name="and Sequencing Platform"/>
            <person name="Di Palma F."/>
            <person name="Alfoldi J."/>
            <person name="Johnson J."/>
            <person name="Berlin A."/>
            <person name="Gnerre S."/>
            <person name="Jaffe D."/>
            <person name="MacCallum I."/>
            <person name="Young S."/>
            <person name="Walker B.J."/>
            <person name="Lander E.S."/>
            <person name="Lindblad-Toh K."/>
        </authorList>
    </citation>
    <scope>NUCLEOTIDE SEQUENCE [LARGE SCALE GENOMIC DNA]</scope>
</reference>
<dbReference type="AlphaFoldDB" id="W5NCV4"/>
<feature type="compositionally biased region" description="Basic and acidic residues" evidence="3">
    <location>
        <begin position="188"/>
        <end position="197"/>
    </location>
</feature>
<organism evidence="4 5">
    <name type="scientific">Lepisosteus oculatus</name>
    <name type="common">Spotted gar</name>
    <dbReference type="NCBI Taxonomy" id="7918"/>
    <lineage>
        <taxon>Eukaryota</taxon>
        <taxon>Metazoa</taxon>
        <taxon>Chordata</taxon>
        <taxon>Craniata</taxon>
        <taxon>Vertebrata</taxon>
        <taxon>Euteleostomi</taxon>
        <taxon>Actinopterygii</taxon>
        <taxon>Neopterygii</taxon>
        <taxon>Holostei</taxon>
        <taxon>Semionotiformes</taxon>
        <taxon>Lepisosteidae</taxon>
        <taxon>Lepisosteus</taxon>
    </lineage>
</organism>
<feature type="coiled-coil region" evidence="2">
    <location>
        <begin position="50"/>
        <end position="77"/>
    </location>
</feature>
<dbReference type="InParanoid" id="W5NCV4"/>
<evidence type="ECO:0000256" key="3">
    <source>
        <dbReference type="SAM" id="MobiDB-lite"/>
    </source>
</evidence>
<evidence type="ECO:0000313" key="4">
    <source>
        <dbReference type="Ensembl" id="ENSLOCP00000018463.1"/>
    </source>
</evidence>
<dbReference type="GeneTree" id="ENSGT00940000164099"/>
<evidence type="ECO:0000313" key="5">
    <source>
        <dbReference type="Proteomes" id="UP000018468"/>
    </source>
</evidence>
<dbReference type="Pfam" id="PF13879">
    <property type="entry name" value="Hmw_CFAP97"/>
    <property type="match status" value="1"/>
</dbReference>
<dbReference type="PANTHER" id="PTHR33768:SF6">
    <property type="entry name" value="SI:CH211-284K5.2"/>
    <property type="match status" value="1"/>
</dbReference>
<dbReference type="STRING" id="7918.ENSLOCP00000018463"/>
<accession>W5NCV4</accession>
<dbReference type="EMBL" id="AHAT01004865">
    <property type="status" value="NOT_ANNOTATED_CDS"/>
    <property type="molecule type" value="Genomic_DNA"/>
</dbReference>
<sequence length="197" mass="23418">MHRSYQPLQPSTNKYLQKKWDQARYNEHRTKVHTARPVVDTKGPTTPAHLQVKLKKLQLEEERLATIERDNQILSSKLSDIMRSKGWVDHRNNFTERSLGHSLNAEKRRLELLQVTQENRALLERITARKSESWRQRWEEDWERTERLRDDIARYPRGVTSQQKNKRNVKLRGSQEMSREPGPSEQSTETHSEQGDQ</sequence>
<dbReference type="eggNOG" id="ENOG502RZDZ">
    <property type="taxonomic scope" value="Eukaryota"/>
</dbReference>
<protein>
    <submittedName>
        <fullName evidence="4">Si:ch211-284k5.2</fullName>
    </submittedName>
</protein>
<reference evidence="4" key="3">
    <citation type="submission" date="2025-09" db="UniProtKB">
        <authorList>
            <consortium name="Ensembl"/>
        </authorList>
    </citation>
    <scope>IDENTIFICATION</scope>
</reference>
<feature type="region of interest" description="Disordered" evidence="3">
    <location>
        <begin position="154"/>
        <end position="197"/>
    </location>
</feature>
<dbReference type="Proteomes" id="UP000018468">
    <property type="component" value="Linkage group LG3"/>
</dbReference>
<evidence type="ECO:0000256" key="2">
    <source>
        <dbReference type="SAM" id="Coils"/>
    </source>
</evidence>
<reference evidence="4" key="2">
    <citation type="submission" date="2025-08" db="UniProtKB">
        <authorList>
            <consortium name="Ensembl"/>
        </authorList>
    </citation>
    <scope>IDENTIFICATION</scope>
</reference>
<keyword evidence="5" id="KW-1185">Reference proteome</keyword>
<dbReference type="InterPro" id="IPR038792">
    <property type="entry name" value="CFAP97D1/2"/>
</dbReference>
<dbReference type="Ensembl" id="ENSLOCT00000018495.1">
    <property type="protein sequence ID" value="ENSLOCP00000018463.1"/>
    <property type="gene ID" value="ENSLOCG00000014994.1"/>
</dbReference>
<dbReference type="InterPro" id="IPR029488">
    <property type="entry name" value="Hmw/CFAP97"/>
</dbReference>
<proteinExistence type="inferred from homology"/>
<dbReference type="OMA" id="MHKSYQP"/>
<evidence type="ECO:0000256" key="1">
    <source>
        <dbReference type="ARBA" id="ARBA00008315"/>
    </source>
</evidence>
<comment type="similarity">
    <text evidence="1">Belongs to the CFAP97 family.</text>
</comment>
<dbReference type="Bgee" id="ENSLOCG00000014994">
    <property type="expression patterns" value="Expressed in embryo and 9 other cell types or tissues"/>
</dbReference>
<dbReference type="PANTHER" id="PTHR33768">
    <property type="entry name" value="MIP11318P"/>
    <property type="match status" value="1"/>
</dbReference>